<keyword evidence="7" id="KW-1185">Reference proteome</keyword>
<dbReference type="PANTHER" id="PTHR12128">
    <property type="entry name" value="DIHYDRODIPICOLINATE SYNTHASE"/>
    <property type="match status" value="1"/>
</dbReference>
<reference evidence="6" key="2">
    <citation type="journal article" date="2023" name="Nat. Commun.">
        <title>Cultivation of marine bacteria of the SAR202 clade.</title>
        <authorList>
            <person name="Lim Y."/>
            <person name="Seo J.H."/>
            <person name="Giovannoni S.J."/>
            <person name="Kang I."/>
            <person name="Cho J.C."/>
        </authorList>
    </citation>
    <scope>NUCLEOTIDE SEQUENCE</scope>
    <source>
        <strain evidence="6">JH1073</strain>
    </source>
</reference>
<dbReference type="SMART" id="SM01130">
    <property type="entry name" value="DHDPS"/>
    <property type="match status" value="1"/>
</dbReference>
<dbReference type="EMBL" id="WMBE01000006">
    <property type="protein sequence ID" value="MDG0868046.1"/>
    <property type="molecule type" value="Genomic_DNA"/>
</dbReference>
<proteinExistence type="inferred from homology"/>
<name>A0AAJ5ZJA5_9CHLR</name>
<evidence type="ECO:0000256" key="4">
    <source>
        <dbReference type="PIRSR" id="PIRSR001365-2"/>
    </source>
</evidence>
<dbReference type="PIRSF" id="PIRSF001365">
    <property type="entry name" value="DHDPS"/>
    <property type="match status" value="1"/>
</dbReference>
<dbReference type="PANTHER" id="PTHR12128:SF66">
    <property type="entry name" value="4-HYDROXY-2-OXOGLUTARATE ALDOLASE, MITOCHONDRIAL"/>
    <property type="match status" value="1"/>
</dbReference>
<dbReference type="Proteomes" id="UP001321249">
    <property type="component" value="Unassembled WGS sequence"/>
</dbReference>
<dbReference type="SUPFAM" id="SSF51569">
    <property type="entry name" value="Aldolase"/>
    <property type="match status" value="1"/>
</dbReference>
<comment type="similarity">
    <text evidence="1 3">Belongs to the DapA family.</text>
</comment>
<dbReference type="EMBL" id="CP046147">
    <property type="protein sequence ID" value="WFG40410.1"/>
    <property type="molecule type" value="Genomic_DNA"/>
</dbReference>
<dbReference type="InterPro" id="IPR002220">
    <property type="entry name" value="DapA-like"/>
</dbReference>
<evidence type="ECO:0000313" key="8">
    <source>
        <dbReference type="Proteomes" id="UP001321249"/>
    </source>
</evidence>
<accession>A0AAJ5ZJA5</accession>
<dbReference type="Gene3D" id="3.20.20.70">
    <property type="entry name" value="Aldolase class I"/>
    <property type="match status" value="1"/>
</dbReference>
<dbReference type="CDD" id="cd00408">
    <property type="entry name" value="DHDPS-like"/>
    <property type="match status" value="1"/>
</dbReference>
<dbReference type="Proteomes" id="UP001219901">
    <property type="component" value="Chromosome"/>
</dbReference>
<reference evidence="7" key="3">
    <citation type="submission" date="2023-06" db="EMBL/GenBank/DDBJ databases">
        <title>Pangenomics reveal diversification of enzyme families and niche specialization in globally abundant SAR202 bacteria.</title>
        <authorList>
            <person name="Saw J.H.W."/>
        </authorList>
    </citation>
    <scope>NUCLEOTIDE SEQUENCE [LARGE SCALE GENOMIC DNA]</scope>
    <source>
        <strain evidence="7">JH1073</strain>
    </source>
</reference>
<evidence type="ECO:0000313" key="7">
    <source>
        <dbReference type="Proteomes" id="UP001219901"/>
    </source>
</evidence>
<evidence type="ECO:0000256" key="3">
    <source>
        <dbReference type="PIRNR" id="PIRNR001365"/>
    </source>
</evidence>
<dbReference type="RefSeq" id="WP_342827008.1">
    <property type="nucleotide sequence ID" value="NZ_CP046146.1"/>
</dbReference>
<evidence type="ECO:0000313" key="5">
    <source>
        <dbReference type="EMBL" id="MDG0868046.1"/>
    </source>
</evidence>
<evidence type="ECO:0008006" key="9">
    <source>
        <dbReference type="Google" id="ProtNLM"/>
    </source>
</evidence>
<dbReference type="Pfam" id="PF00701">
    <property type="entry name" value="DHDPS"/>
    <property type="match status" value="1"/>
</dbReference>
<gene>
    <name evidence="5" type="ORF">GKO46_13340</name>
    <name evidence="6" type="ORF">GKO48_12610</name>
</gene>
<organism evidence="6 7">
    <name type="scientific">Candidatus Lucifugimonas marina</name>
    <dbReference type="NCBI Taxonomy" id="3038979"/>
    <lineage>
        <taxon>Bacteria</taxon>
        <taxon>Bacillati</taxon>
        <taxon>Chloroflexota</taxon>
        <taxon>Dehalococcoidia</taxon>
        <taxon>SAR202 cluster</taxon>
        <taxon>Candidatus Lucifugimonadales</taxon>
        <taxon>Candidatus Lucifugimonadaceae</taxon>
        <taxon>Candidatus Lucifugimonas</taxon>
    </lineage>
</organism>
<reference evidence="7 8" key="1">
    <citation type="submission" date="2019-11" db="EMBL/GenBank/DDBJ databases">
        <authorList>
            <person name="Cho J.-C."/>
        </authorList>
    </citation>
    <scope>NUCLEOTIDE SEQUENCE [LARGE SCALE GENOMIC DNA]</scope>
    <source>
        <strain evidence="6 7">JH1073</strain>
        <strain evidence="5 8">JH702</strain>
    </source>
</reference>
<evidence type="ECO:0000256" key="1">
    <source>
        <dbReference type="ARBA" id="ARBA00007592"/>
    </source>
</evidence>
<feature type="binding site" evidence="4">
    <location>
        <position position="210"/>
    </location>
    <ligand>
        <name>pyruvate</name>
        <dbReference type="ChEBI" id="CHEBI:15361"/>
    </ligand>
</feature>
<dbReference type="GO" id="GO:0005829">
    <property type="term" value="C:cytosol"/>
    <property type="evidence" value="ECO:0007669"/>
    <property type="project" value="TreeGrafter"/>
</dbReference>
<dbReference type="GO" id="GO:0008840">
    <property type="term" value="F:4-hydroxy-tetrahydrodipicolinate synthase activity"/>
    <property type="evidence" value="ECO:0007669"/>
    <property type="project" value="TreeGrafter"/>
</dbReference>
<dbReference type="InterPro" id="IPR013785">
    <property type="entry name" value="Aldolase_TIM"/>
</dbReference>
<dbReference type="AlphaFoldDB" id="A0AAJ5ZJA5"/>
<keyword evidence="2 3" id="KW-0456">Lyase</keyword>
<protein>
    <recommendedName>
        <fullName evidence="9">Dihydrodipicolinate synthase family protein</fullName>
    </recommendedName>
</protein>
<evidence type="ECO:0000256" key="2">
    <source>
        <dbReference type="ARBA" id="ARBA00023239"/>
    </source>
</evidence>
<evidence type="ECO:0000313" key="6">
    <source>
        <dbReference type="EMBL" id="WFG40410.1"/>
    </source>
</evidence>
<sequence>MTQTTQFRGVYAIPVTPFNEDLSIDWDSLRKCIEFSLNAGTHGIVLPVNASEGPFLTDAERKEVLKTGIEVVNGAVPVVAGVSGASTAVSVELTKNAAELGADAVMAMPPNGAAGAVIWDHYSAIAETGQLPVWIQNNKPPAGPVVPTPMMIKLLNEVEHVDYVKEESYLPGQIMTELIEKAGGAVKGLMGGMGGRFLVDEYRRGSAGTMPAGHITDAHVKLWNALDAGGIDSDGLQIVTDEARTLWERMIPSLNFEFLFGANAYKAAYFRRGIIKTDLTRNPANKYLDKLDYEELDTILDRMGDLLDR</sequence>